<keyword evidence="3" id="KW-0472">Membrane</keyword>
<dbReference type="AlphaFoldDB" id="A0A644V509"/>
<dbReference type="PANTHER" id="PTHR43864">
    <property type="entry name" value="HYPOXANTHINE/GUANINE PHOSPHORIBOSYLTRANSFERASE"/>
    <property type="match status" value="1"/>
</dbReference>
<keyword evidence="3" id="KW-0812">Transmembrane</keyword>
<dbReference type="InterPro" id="IPR029057">
    <property type="entry name" value="PRTase-like"/>
</dbReference>
<evidence type="ECO:0000313" key="5">
    <source>
        <dbReference type="EMBL" id="MPL86430.1"/>
    </source>
</evidence>
<dbReference type="InterPro" id="IPR000836">
    <property type="entry name" value="PRTase_dom"/>
</dbReference>
<keyword evidence="5" id="KW-0328">Glycosyltransferase</keyword>
<accession>A0A644V509</accession>
<name>A0A644V509_9ZZZZ</name>
<comment type="caution">
    <text evidence="5">The sequence shown here is derived from an EMBL/GenBank/DDBJ whole genome shotgun (WGS) entry which is preliminary data.</text>
</comment>
<dbReference type="EC" id="2.4.2.7" evidence="5"/>
<dbReference type="GO" id="GO:0006166">
    <property type="term" value="P:purine ribonucleoside salvage"/>
    <property type="evidence" value="ECO:0007669"/>
    <property type="project" value="UniProtKB-KW"/>
</dbReference>
<evidence type="ECO:0000256" key="1">
    <source>
        <dbReference type="ARBA" id="ARBA00022679"/>
    </source>
</evidence>
<sequence>MLEILKESLLTCPMVKREKDGVVYNYFIHPITDGIPAVTAELLRDVTAAMMKSLDLKNVDKIIVSEAMGIHIGTALTLATGIPFVVIRKREYRLPGEVIIGQETGYSKGNLYMNCVNKGDRVVIIDDVISTGGTIKGILPALKIAGAELADILFVVNRGSPDIGIPYKTLVTIDVDENGVKIIDSAF</sequence>
<dbReference type="CDD" id="cd06223">
    <property type="entry name" value="PRTases_typeI"/>
    <property type="match status" value="1"/>
</dbReference>
<dbReference type="Gene3D" id="3.40.50.2020">
    <property type="match status" value="1"/>
</dbReference>
<evidence type="ECO:0000256" key="3">
    <source>
        <dbReference type="SAM" id="Phobius"/>
    </source>
</evidence>
<dbReference type="NCBIfam" id="NF040646">
    <property type="entry name" value="HPT_Archaea"/>
    <property type="match status" value="1"/>
</dbReference>
<feature type="transmembrane region" description="Helical" evidence="3">
    <location>
        <begin position="62"/>
        <end position="87"/>
    </location>
</feature>
<dbReference type="InterPro" id="IPR050118">
    <property type="entry name" value="Pur/Pyrimidine_PRTase"/>
</dbReference>
<proteinExistence type="inferred from homology"/>
<dbReference type="PANTHER" id="PTHR43864:SF1">
    <property type="entry name" value="XANTHINE PHOSPHORIBOSYLTRANSFERASE"/>
    <property type="match status" value="1"/>
</dbReference>
<dbReference type="HAMAP" id="MF_01467">
    <property type="entry name" value="Hypx_phosphoribosyltr"/>
    <property type="match status" value="1"/>
</dbReference>
<organism evidence="5">
    <name type="scientific">bioreactor metagenome</name>
    <dbReference type="NCBI Taxonomy" id="1076179"/>
    <lineage>
        <taxon>unclassified sequences</taxon>
        <taxon>metagenomes</taxon>
        <taxon>ecological metagenomes</taxon>
    </lineage>
</organism>
<dbReference type="Pfam" id="PF00156">
    <property type="entry name" value="Pribosyltran"/>
    <property type="match status" value="1"/>
</dbReference>
<reference evidence="5" key="1">
    <citation type="submission" date="2019-08" db="EMBL/GenBank/DDBJ databases">
        <authorList>
            <person name="Kucharzyk K."/>
            <person name="Murdoch R.W."/>
            <person name="Higgins S."/>
            <person name="Loffler F."/>
        </authorList>
    </citation>
    <scope>NUCLEOTIDE SEQUENCE</scope>
</reference>
<keyword evidence="3" id="KW-1133">Transmembrane helix</keyword>
<keyword evidence="1 5" id="KW-0808">Transferase</keyword>
<feature type="domain" description="Phosphoribosyltransferase" evidence="4">
    <location>
        <begin position="67"/>
        <end position="161"/>
    </location>
</feature>
<dbReference type="GO" id="GO:0003999">
    <property type="term" value="F:adenine phosphoribosyltransferase activity"/>
    <property type="evidence" value="ECO:0007669"/>
    <property type="project" value="UniProtKB-EC"/>
</dbReference>
<evidence type="ECO:0000256" key="2">
    <source>
        <dbReference type="ARBA" id="ARBA00022726"/>
    </source>
</evidence>
<gene>
    <name evidence="5" type="primary">apt_7</name>
    <name evidence="5" type="ORF">SDC9_32410</name>
</gene>
<keyword evidence="2" id="KW-0660">Purine salvage</keyword>
<dbReference type="SUPFAM" id="SSF53271">
    <property type="entry name" value="PRTase-like"/>
    <property type="match status" value="1"/>
</dbReference>
<dbReference type="InterPro" id="IPR026597">
    <property type="entry name" value="HGPRTase-like"/>
</dbReference>
<dbReference type="NCBIfam" id="NF002635">
    <property type="entry name" value="PRK02304.1-4"/>
    <property type="match status" value="1"/>
</dbReference>
<evidence type="ECO:0000259" key="4">
    <source>
        <dbReference type="Pfam" id="PF00156"/>
    </source>
</evidence>
<dbReference type="EMBL" id="VSSQ01000222">
    <property type="protein sequence ID" value="MPL86430.1"/>
    <property type="molecule type" value="Genomic_DNA"/>
</dbReference>
<protein>
    <submittedName>
        <fullName evidence="5">Adenine phosphoribosyltransferase</fullName>
        <ecNumber evidence="5">2.4.2.7</ecNumber>
    </submittedName>
</protein>